<keyword evidence="3" id="KW-1185">Reference proteome</keyword>
<keyword evidence="1" id="KW-1133">Transmembrane helix</keyword>
<proteinExistence type="predicted"/>
<keyword evidence="1" id="KW-0472">Membrane</keyword>
<name>A0AA42DQE4_9FIRM</name>
<dbReference type="RefSeq" id="WP_053983160.1">
    <property type="nucleotide sequence ID" value="NZ_JAQIFT010000062.1"/>
</dbReference>
<accession>A0AA42DQE4</accession>
<sequence>METWMVVLIWVVVIAAIGAGLYFWGRKLQKRYDEQQQMVNQYKQVVPLFVIDKKKDKLENLKLPKQVKEQVPKMQRKRKMPVVIAKAGPQIVTLMCDEVVYNTVPVKKQIKAEVAGIMLVNVVSGKLPTPQKEGFMNKMKRKAKELRNK</sequence>
<dbReference type="Proteomes" id="UP001169242">
    <property type="component" value="Unassembled WGS sequence"/>
</dbReference>
<dbReference type="EMBL" id="JAQIFT010000062">
    <property type="protein sequence ID" value="MDA3733380.1"/>
    <property type="molecule type" value="Genomic_DNA"/>
</dbReference>
<gene>
    <name evidence="2" type="ORF">PBV87_18030</name>
</gene>
<evidence type="ECO:0000313" key="3">
    <source>
        <dbReference type="Proteomes" id="UP001169242"/>
    </source>
</evidence>
<protein>
    <submittedName>
        <fullName evidence="2">Uncharacterized protein</fullName>
    </submittedName>
</protein>
<comment type="caution">
    <text evidence="2">The sequence shown here is derived from an EMBL/GenBank/DDBJ whole genome shotgun (WGS) entry which is preliminary data.</text>
</comment>
<evidence type="ECO:0000256" key="1">
    <source>
        <dbReference type="SAM" id="Phobius"/>
    </source>
</evidence>
<dbReference type="AlphaFoldDB" id="A0AA42DQE4"/>
<organism evidence="2 3">
    <name type="scientific">Holtiella tumoricola</name>
    <dbReference type="NCBI Taxonomy" id="3018743"/>
    <lineage>
        <taxon>Bacteria</taxon>
        <taxon>Bacillati</taxon>
        <taxon>Bacillota</taxon>
        <taxon>Clostridia</taxon>
        <taxon>Lachnospirales</taxon>
        <taxon>Cellulosilyticaceae</taxon>
        <taxon>Holtiella</taxon>
    </lineage>
</organism>
<keyword evidence="1" id="KW-0812">Transmembrane</keyword>
<evidence type="ECO:0000313" key="2">
    <source>
        <dbReference type="EMBL" id="MDA3733380.1"/>
    </source>
</evidence>
<feature type="transmembrane region" description="Helical" evidence="1">
    <location>
        <begin position="6"/>
        <end position="25"/>
    </location>
</feature>
<reference evidence="2" key="1">
    <citation type="journal article" date="2023" name="Int. J. Syst. Evol. Microbiol.">
        <title>&lt;i&gt;Holtiella tumoricola&lt;/i&gt; gen. nov. sp. nov., isolated from a human clinical sample.</title>
        <authorList>
            <person name="Allen-Vercoe E."/>
            <person name="Daigneault M.C."/>
            <person name="Vancuren S.J."/>
            <person name="Cochrane K."/>
            <person name="O'Neal L.L."/>
            <person name="Sankaranarayanan K."/>
            <person name="Lawson P.A."/>
        </authorList>
    </citation>
    <scope>NUCLEOTIDE SEQUENCE</scope>
    <source>
        <strain evidence="2">CC70A</strain>
    </source>
</reference>